<keyword evidence="2" id="KW-1185">Reference proteome</keyword>
<gene>
    <name evidence="1" type="ORF">CA85_36970</name>
</gene>
<dbReference type="Proteomes" id="UP000318053">
    <property type="component" value="Unassembled WGS sequence"/>
</dbReference>
<evidence type="ECO:0000313" key="1">
    <source>
        <dbReference type="EMBL" id="TWT64564.1"/>
    </source>
</evidence>
<dbReference type="EMBL" id="SJPK01000010">
    <property type="protein sequence ID" value="TWT64564.1"/>
    <property type="molecule type" value="Genomic_DNA"/>
</dbReference>
<evidence type="ECO:0000313" key="2">
    <source>
        <dbReference type="Proteomes" id="UP000318053"/>
    </source>
</evidence>
<dbReference type="RefSeq" id="WP_146392737.1">
    <property type="nucleotide sequence ID" value="NZ_SJPK01000010.1"/>
</dbReference>
<dbReference type="Pfam" id="PF07585">
    <property type="entry name" value="BBP7"/>
    <property type="match status" value="1"/>
</dbReference>
<accession>A0A5C5XNU8</accession>
<name>A0A5C5XNU8_9BACT</name>
<sequence length="415" mass="44701">MCLVAILWHADVSAQAPPMDPYATGAYSGGTTNIFTSPQAWLGYPAGGGYPNSMQASDRLWLRAEYLYWRTAGMETPPLATTSTSGTPQDEAGILGFDSTSVLFGGGKINSGTTNGARIKGGFYFTQSAAFGIEGEYFGLADQSDGFSGGSNYEILARPFYDTTNDRETAQLINYPGRFEGNMSIQSASSLRSAMLVGRTSLCPTCGGNCVSCQNTDRVDWIVGYRHMRLSDQLTISESAESFVPGALGTIQLSDQFSTKNDFNGLQLGVAYQANMQRVWLESLLRVAVGQNKQSVGIGGSTSLTEFGATTDYPGGLLAQRFNSGTYERNEFTMIPEIGLTLGVRILDCLHATVGYTLVYLPAVVRAGDQIDTEVNPSLLAPPIDPLTGAQRPQFRFVESDYYAHGLSLGMQLQF</sequence>
<reference evidence="1 2" key="1">
    <citation type="submission" date="2019-02" db="EMBL/GenBank/DDBJ databases">
        <title>Deep-cultivation of Planctomycetes and their phenomic and genomic characterization uncovers novel biology.</title>
        <authorList>
            <person name="Wiegand S."/>
            <person name="Jogler M."/>
            <person name="Boedeker C."/>
            <person name="Pinto D."/>
            <person name="Vollmers J."/>
            <person name="Rivas-Marin E."/>
            <person name="Kohn T."/>
            <person name="Peeters S.H."/>
            <person name="Heuer A."/>
            <person name="Rast P."/>
            <person name="Oberbeckmann S."/>
            <person name="Bunk B."/>
            <person name="Jeske O."/>
            <person name="Meyerdierks A."/>
            <person name="Storesund J.E."/>
            <person name="Kallscheuer N."/>
            <person name="Luecker S."/>
            <person name="Lage O.M."/>
            <person name="Pohl T."/>
            <person name="Merkel B.J."/>
            <person name="Hornburger P."/>
            <person name="Mueller R.-W."/>
            <person name="Bruemmer F."/>
            <person name="Labrenz M."/>
            <person name="Spormann A.M."/>
            <person name="Op Den Camp H."/>
            <person name="Overmann J."/>
            <person name="Amann R."/>
            <person name="Jetten M.S.M."/>
            <person name="Mascher T."/>
            <person name="Medema M.H."/>
            <person name="Devos D.P."/>
            <person name="Kaster A.-K."/>
            <person name="Ovreas L."/>
            <person name="Rohde M."/>
            <person name="Galperin M.Y."/>
            <person name="Jogler C."/>
        </authorList>
    </citation>
    <scope>NUCLEOTIDE SEQUENCE [LARGE SCALE GENOMIC DNA]</scope>
    <source>
        <strain evidence="1 2">CA85</strain>
    </source>
</reference>
<dbReference type="OrthoDB" id="8212403at2"/>
<comment type="caution">
    <text evidence="1">The sequence shown here is derived from an EMBL/GenBank/DDBJ whole genome shotgun (WGS) entry which is preliminary data.</text>
</comment>
<proteinExistence type="predicted"/>
<organism evidence="1 2">
    <name type="scientific">Allorhodopirellula solitaria</name>
    <dbReference type="NCBI Taxonomy" id="2527987"/>
    <lineage>
        <taxon>Bacteria</taxon>
        <taxon>Pseudomonadati</taxon>
        <taxon>Planctomycetota</taxon>
        <taxon>Planctomycetia</taxon>
        <taxon>Pirellulales</taxon>
        <taxon>Pirellulaceae</taxon>
        <taxon>Allorhodopirellula</taxon>
    </lineage>
</organism>
<dbReference type="AlphaFoldDB" id="A0A5C5XNU8"/>
<protein>
    <submittedName>
        <fullName evidence="1">Uncharacterized protein</fullName>
    </submittedName>
</protein>
<dbReference type="InterPro" id="IPR011446">
    <property type="entry name" value="BBP7"/>
</dbReference>